<feature type="transmembrane region" description="Helical" evidence="7">
    <location>
        <begin position="221"/>
        <end position="239"/>
    </location>
</feature>
<dbReference type="Pfam" id="PF00528">
    <property type="entry name" value="BPD_transp_1"/>
    <property type="match status" value="1"/>
</dbReference>
<keyword evidence="5 7" id="KW-1133">Transmembrane helix</keyword>
<protein>
    <submittedName>
        <fullName evidence="9">ABC transporter permease</fullName>
    </submittedName>
</protein>
<dbReference type="STRING" id="206506.AAV32_00595"/>
<dbReference type="CDD" id="cd06261">
    <property type="entry name" value="TM_PBP2"/>
    <property type="match status" value="1"/>
</dbReference>
<feature type="domain" description="ABC transmembrane type-1" evidence="8">
    <location>
        <begin position="93"/>
        <end position="272"/>
    </location>
</feature>
<keyword evidence="4 7" id="KW-0812">Transmembrane</keyword>
<reference evidence="9 10" key="1">
    <citation type="submission" date="2015-04" db="EMBL/GenBank/DDBJ databases">
        <title>Genome sequence of Kerstersia gyiorum CG1.</title>
        <authorList>
            <person name="Greninger A.L."/>
            <person name="Kozyreva V."/>
            <person name="Chaturvedi V."/>
        </authorList>
    </citation>
    <scope>NUCLEOTIDE SEQUENCE [LARGE SCALE GENOMIC DNA]</scope>
    <source>
        <strain evidence="9 10">CG1</strain>
    </source>
</reference>
<dbReference type="GO" id="GO:0043190">
    <property type="term" value="C:ATP-binding cassette (ABC) transporter complex"/>
    <property type="evidence" value="ECO:0007669"/>
    <property type="project" value="TreeGrafter"/>
</dbReference>
<evidence type="ECO:0000256" key="7">
    <source>
        <dbReference type="RuleBase" id="RU363032"/>
    </source>
</evidence>
<dbReference type="PANTHER" id="PTHR47737:SF1">
    <property type="entry name" value="GLYCINE BETAINE_PROLINE BETAINE TRANSPORT SYSTEM PERMEASE PROTEIN PROW"/>
    <property type="match status" value="1"/>
</dbReference>
<evidence type="ECO:0000256" key="5">
    <source>
        <dbReference type="ARBA" id="ARBA00022989"/>
    </source>
</evidence>
<feature type="transmembrane region" description="Helical" evidence="7">
    <location>
        <begin position="72"/>
        <end position="90"/>
    </location>
</feature>
<dbReference type="AlphaFoldDB" id="A0A171KWY9"/>
<dbReference type="Gene3D" id="1.10.3720.10">
    <property type="entry name" value="MetI-like"/>
    <property type="match status" value="1"/>
</dbReference>
<dbReference type="Proteomes" id="UP000078084">
    <property type="component" value="Unassembled WGS sequence"/>
</dbReference>
<keyword evidence="3" id="KW-1003">Cell membrane</keyword>
<dbReference type="GO" id="GO:0015871">
    <property type="term" value="P:choline transport"/>
    <property type="evidence" value="ECO:0007669"/>
    <property type="project" value="TreeGrafter"/>
</dbReference>
<feature type="transmembrane region" description="Helical" evidence="7">
    <location>
        <begin position="47"/>
        <end position="66"/>
    </location>
</feature>
<dbReference type="EMBL" id="LBNE01000001">
    <property type="protein sequence ID" value="KKO73406.1"/>
    <property type="molecule type" value="Genomic_DNA"/>
</dbReference>
<dbReference type="GO" id="GO:0015226">
    <property type="term" value="F:carnitine transmembrane transporter activity"/>
    <property type="evidence" value="ECO:0007669"/>
    <property type="project" value="TreeGrafter"/>
</dbReference>
<dbReference type="RefSeq" id="WP_068367661.1">
    <property type="nucleotide sequence ID" value="NZ_CP033936.1"/>
</dbReference>
<feature type="transmembrane region" description="Helical" evidence="7">
    <location>
        <begin position="141"/>
        <end position="167"/>
    </location>
</feature>
<dbReference type="PANTHER" id="PTHR47737">
    <property type="entry name" value="GLYCINE BETAINE/PROLINE BETAINE TRANSPORT SYSTEM PERMEASE PROTEIN PROW"/>
    <property type="match status" value="1"/>
</dbReference>
<feature type="transmembrane region" description="Helical" evidence="7">
    <location>
        <begin position="97"/>
        <end position="121"/>
    </location>
</feature>
<dbReference type="PROSITE" id="PS50928">
    <property type="entry name" value="ABC_TM1"/>
    <property type="match status" value="1"/>
</dbReference>
<evidence type="ECO:0000256" key="2">
    <source>
        <dbReference type="ARBA" id="ARBA00022448"/>
    </source>
</evidence>
<dbReference type="InterPro" id="IPR035906">
    <property type="entry name" value="MetI-like_sf"/>
</dbReference>
<keyword evidence="6 7" id="KW-0472">Membrane</keyword>
<comment type="subcellular location">
    <subcellularLocation>
        <location evidence="1 7">Cell membrane</location>
        <topology evidence="1 7">Multi-pass membrane protein</topology>
    </subcellularLocation>
</comment>
<proteinExistence type="inferred from homology"/>
<accession>A0A171KWY9</accession>
<dbReference type="PATRIC" id="fig|206506.3.peg.150"/>
<evidence type="ECO:0000256" key="4">
    <source>
        <dbReference type="ARBA" id="ARBA00022692"/>
    </source>
</evidence>
<dbReference type="FunFam" id="1.10.3720.10:FF:000001">
    <property type="entry name" value="Glycine betaine ABC transporter, permease"/>
    <property type="match status" value="1"/>
</dbReference>
<dbReference type="GO" id="GO:0031460">
    <property type="term" value="P:glycine betaine transport"/>
    <property type="evidence" value="ECO:0007669"/>
    <property type="project" value="TreeGrafter"/>
</dbReference>
<evidence type="ECO:0000256" key="6">
    <source>
        <dbReference type="ARBA" id="ARBA00023136"/>
    </source>
</evidence>
<comment type="similarity">
    <text evidence="7">Belongs to the binding-protein-dependent transport system permease family.</text>
</comment>
<keyword evidence="10" id="KW-1185">Reference proteome</keyword>
<keyword evidence="2 7" id="KW-0813">Transport</keyword>
<evidence type="ECO:0000313" key="10">
    <source>
        <dbReference type="Proteomes" id="UP000078084"/>
    </source>
</evidence>
<name>A0A171KWY9_9BURK</name>
<dbReference type="OrthoDB" id="9806809at2"/>
<gene>
    <name evidence="9" type="ORF">AAV32_00595</name>
</gene>
<feature type="transmembrane region" description="Helical" evidence="7">
    <location>
        <begin position="251"/>
        <end position="268"/>
    </location>
</feature>
<organism evidence="9 10">
    <name type="scientific">Kerstersia gyiorum</name>
    <dbReference type="NCBI Taxonomy" id="206506"/>
    <lineage>
        <taxon>Bacteria</taxon>
        <taxon>Pseudomonadati</taxon>
        <taxon>Pseudomonadota</taxon>
        <taxon>Betaproteobacteria</taxon>
        <taxon>Burkholderiales</taxon>
        <taxon>Alcaligenaceae</taxon>
        <taxon>Kerstersia</taxon>
    </lineage>
</organism>
<dbReference type="SUPFAM" id="SSF161098">
    <property type="entry name" value="MetI-like"/>
    <property type="match status" value="1"/>
</dbReference>
<evidence type="ECO:0000259" key="8">
    <source>
        <dbReference type="PROSITE" id="PS50928"/>
    </source>
</evidence>
<evidence type="ECO:0000256" key="1">
    <source>
        <dbReference type="ARBA" id="ARBA00004651"/>
    </source>
</evidence>
<dbReference type="GO" id="GO:0005275">
    <property type="term" value="F:amine transmembrane transporter activity"/>
    <property type="evidence" value="ECO:0007669"/>
    <property type="project" value="TreeGrafter"/>
</dbReference>
<dbReference type="GeneID" id="99727367"/>
<evidence type="ECO:0000313" key="9">
    <source>
        <dbReference type="EMBL" id="KKO73406.1"/>
    </source>
</evidence>
<evidence type="ECO:0000256" key="3">
    <source>
        <dbReference type="ARBA" id="ARBA00022475"/>
    </source>
</evidence>
<sequence length="285" mass="31154">MFPELIPARDLRRAIDGFVENLVSRYADTLETLSKPFLHVLVWLEQVLRGTPWWVVVLAVIVIAWLVSRRLVLSISMGALLCVIGLLGLWDAGMQTLSLMIMAVVTSVIIGIPLGIIMARVNWLRSVMMPVLDVMQTMPSFVYLIPVVMLFGLGKIPAIIATVIYAVPPLIRLTDLGIRLVDQEVLEASRAFGANSRQQLFGVQLPLALPNIMAGINQTTMMALSMVVIASMIGARGLGYEVLLGINRLEVGRGLLAGLGIVVLAVLFDRITQSYGQRVRQGGAR</sequence>
<dbReference type="InterPro" id="IPR000515">
    <property type="entry name" value="MetI-like"/>
</dbReference>
<comment type="caution">
    <text evidence="9">The sequence shown here is derived from an EMBL/GenBank/DDBJ whole genome shotgun (WGS) entry which is preliminary data.</text>
</comment>